<dbReference type="PROSITE" id="PS50157">
    <property type="entry name" value="ZINC_FINGER_C2H2_2"/>
    <property type="match status" value="2"/>
</dbReference>
<evidence type="ECO:0000256" key="4">
    <source>
        <dbReference type="ARBA" id="ARBA00022771"/>
    </source>
</evidence>
<evidence type="ECO:0000259" key="9">
    <source>
        <dbReference type="PROSITE" id="PS50157"/>
    </source>
</evidence>
<dbReference type="InterPro" id="IPR051059">
    <property type="entry name" value="VerF-like"/>
</dbReference>
<reference evidence="10" key="1">
    <citation type="journal article" date="2021" name="Nat. Commun.">
        <title>Genetic determinants of endophytism in the Arabidopsis root mycobiome.</title>
        <authorList>
            <person name="Mesny F."/>
            <person name="Miyauchi S."/>
            <person name="Thiergart T."/>
            <person name="Pickel B."/>
            <person name="Atanasova L."/>
            <person name="Karlsson M."/>
            <person name="Huettel B."/>
            <person name="Barry K.W."/>
            <person name="Haridas S."/>
            <person name="Chen C."/>
            <person name="Bauer D."/>
            <person name="Andreopoulos W."/>
            <person name="Pangilinan J."/>
            <person name="LaButti K."/>
            <person name="Riley R."/>
            <person name="Lipzen A."/>
            <person name="Clum A."/>
            <person name="Drula E."/>
            <person name="Henrissat B."/>
            <person name="Kohler A."/>
            <person name="Grigoriev I.V."/>
            <person name="Martin F.M."/>
            <person name="Hacquard S."/>
        </authorList>
    </citation>
    <scope>NUCLEOTIDE SEQUENCE</scope>
    <source>
        <strain evidence="10">MPI-CAGE-AT-0147</strain>
    </source>
</reference>
<evidence type="ECO:0000256" key="6">
    <source>
        <dbReference type="ARBA" id="ARBA00023242"/>
    </source>
</evidence>
<dbReference type="EMBL" id="JAGMUV010000046">
    <property type="protein sequence ID" value="KAH7110239.1"/>
    <property type="molecule type" value="Genomic_DNA"/>
</dbReference>
<dbReference type="AlphaFoldDB" id="A0A9P9I8D4"/>
<gene>
    <name evidence="10" type="ORF">EDB81DRAFT_373449</name>
</gene>
<evidence type="ECO:0000256" key="5">
    <source>
        <dbReference type="ARBA" id="ARBA00022833"/>
    </source>
</evidence>
<keyword evidence="3" id="KW-0677">Repeat</keyword>
<dbReference type="PANTHER" id="PTHR40626:SF11">
    <property type="entry name" value="ZINC FINGER PROTEIN YPR022C"/>
    <property type="match status" value="1"/>
</dbReference>
<keyword evidence="2" id="KW-0479">Metal-binding</keyword>
<dbReference type="GO" id="GO:0000785">
    <property type="term" value="C:chromatin"/>
    <property type="evidence" value="ECO:0007669"/>
    <property type="project" value="TreeGrafter"/>
</dbReference>
<dbReference type="InterPro" id="IPR007219">
    <property type="entry name" value="XnlR_reg_dom"/>
</dbReference>
<comment type="subcellular location">
    <subcellularLocation>
        <location evidence="1">Nucleus</location>
    </subcellularLocation>
</comment>
<evidence type="ECO:0000256" key="8">
    <source>
        <dbReference type="SAM" id="MobiDB-lite"/>
    </source>
</evidence>
<keyword evidence="6" id="KW-0539">Nucleus</keyword>
<evidence type="ECO:0000256" key="3">
    <source>
        <dbReference type="ARBA" id="ARBA00022737"/>
    </source>
</evidence>
<evidence type="ECO:0000256" key="2">
    <source>
        <dbReference type="ARBA" id="ARBA00022723"/>
    </source>
</evidence>
<accession>A0A9P9I8D4</accession>
<feature type="domain" description="C2H2-type" evidence="9">
    <location>
        <begin position="61"/>
        <end position="83"/>
    </location>
</feature>
<feature type="region of interest" description="Disordered" evidence="8">
    <location>
        <begin position="1"/>
        <end position="20"/>
    </location>
</feature>
<dbReference type="CDD" id="cd12148">
    <property type="entry name" value="fungal_TF_MHR"/>
    <property type="match status" value="1"/>
</dbReference>
<dbReference type="Gene3D" id="3.30.160.60">
    <property type="entry name" value="Classic Zinc Finger"/>
    <property type="match status" value="2"/>
</dbReference>
<dbReference type="InterPro" id="IPR013087">
    <property type="entry name" value="Znf_C2H2_type"/>
</dbReference>
<dbReference type="PANTHER" id="PTHR40626">
    <property type="entry name" value="MIP31509P"/>
    <property type="match status" value="1"/>
</dbReference>
<proteinExistence type="predicted"/>
<sequence length="783" mass="86906">MVDDATAEAEDQIARDSDAELQRKLRSRQRREWQCPQCDHAFKKREHLMRHIRSHTKEKPFACDVCPKSYGRRDSLIRHARTHGRVGGSLASMAGLPIPSPPDADAAAGRPRLVWRSNMHDDVLSANDPPDEPAYFADPMASMADNAHPHNHWVTPGMNIEPTSQLSPSIHSSTNEQAGSLRVDQASNAWGSWTDLDLFDFGGNAHEPSWLVGGTFDINALASSISASGSPWGYSDAPANLTQSQANEPSNEAYSTDNSASSNNIRNIVRSRWHTRPAVEAAYPYAPTRQENQDRVDEAYRAGLSHRLRPCLHDDVLPSADFLNICIKLYFAKFQPIFPIVHAPSFRPSSENALLLLSICSLGALFVGSAGAAARGRGIFMKLNKAILASWEVYLYRGGHEALAVAQAVALGQTFGMLSGNPNDLLMTESFHGTIIAWARQAGMFQIKDSLQEANFVDTDDLGTAWRSWRQAEETIRVLLALHIHDSEFAAIFHHEPLLRHEPGRLPRCCPDELFVASTAAQWRTMIKSLHSSPSTSEPQDHAFVGTTAMTSSYAFLNTYALLAGHSAAICEARCATLNDAMIGDFRCRLTTWYEAYSPSIRYPSRDPHCLMVLWHEAFMSLYVCFDLLERVIGREGPSIRDGDLARIRSWVTELEGQRCVIHAMLIYKRLHTLPISAEPAIHVPKALFYAGLVIYCHAKFRSAEAPPGDIDIPELRSSNLGRESAQNAAEPPTASLRQFDSSILYNVADLLRRQGHWELSRRFASILEALIDDLADSTIGNH</sequence>
<evidence type="ECO:0000313" key="10">
    <source>
        <dbReference type="EMBL" id="KAH7110239.1"/>
    </source>
</evidence>
<comment type="caution">
    <text evidence="10">The sequence shown here is derived from an EMBL/GenBank/DDBJ whole genome shotgun (WGS) entry which is preliminary data.</text>
</comment>
<dbReference type="GO" id="GO:0008270">
    <property type="term" value="F:zinc ion binding"/>
    <property type="evidence" value="ECO:0007669"/>
    <property type="project" value="UniProtKB-KW"/>
</dbReference>
<feature type="region of interest" description="Disordered" evidence="8">
    <location>
        <begin position="236"/>
        <end position="261"/>
    </location>
</feature>
<dbReference type="FunFam" id="3.30.160.60:FF:000303">
    <property type="entry name" value="Zinc finger protein 41"/>
    <property type="match status" value="1"/>
</dbReference>
<dbReference type="GO" id="GO:0000978">
    <property type="term" value="F:RNA polymerase II cis-regulatory region sequence-specific DNA binding"/>
    <property type="evidence" value="ECO:0007669"/>
    <property type="project" value="InterPro"/>
</dbReference>
<organism evidence="10 11">
    <name type="scientific">Dactylonectria macrodidyma</name>
    <dbReference type="NCBI Taxonomy" id="307937"/>
    <lineage>
        <taxon>Eukaryota</taxon>
        <taxon>Fungi</taxon>
        <taxon>Dikarya</taxon>
        <taxon>Ascomycota</taxon>
        <taxon>Pezizomycotina</taxon>
        <taxon>Sordariomycetes</taxon>
        <taxon>Hypocreomycetidae</taxon>
        <taxon>Hypocreales</taxon>
        <taxon>Nectriaceae</taxon>
        <taxon>Dactylonectria</taxon>
    </lineage>
</organism>
<protein>
    <submittedName>
        <fullName evidence="10">Fungal-specific transcription factor domain-containing protein</fullName>
    </submittedName>
</protein>
<feature type="compositionally biased region" description="Polar residues" evidence="8">
    <location>
        <begin position="240"/>
        <end position="261"/>
    </location>
</feature>
<dbReference type="SMART" id="SM00355">
    <property type="entry name" value="ZnF_C2H2"/>
    <property type="match status" value="2"/>
</dbReference>
<feature type="domain" description="C2H2-type" evidence="9">
    <location>
        <begin position="33"/>
        <end position="60"/>
    </location>
</feature>
<dbReference type="OrthoDB" id="10018191at2759"/>
<dbReference type="Pfam" id="PF00096">
    <property type="entry name" value="zf-C2H2"/>
    <property type="match status" value="2"/>
</dbReference>
<evidence type="ECO:0000256" key="7">
    <source>
        <dbReference type="PROSITE-ProRule" id="PRU00042"/>
    </source>
</evidence>
<keyword evidence="4 7" id="KW-0863">Zinc-finger</keyword>
<keyword evidence="11" id="KW-1185">Reference proteome</keyword>
<name>A0A9P9I8D4_9HYPO</name>
<dbReference type="GO" id="GO:0000981">
    <property type="term" value="F:DNA-binding transcription factor activity, RNA polymerase II-specific"/>
    <property type="evidence" value="ECO:0007669"/>
    <property type="project" value="InterPro"/>
</dbReference>
<evidence type="ECO:0000313" key="11">
    <source>
        <dbReference type="Proteomes" id="UP000738349"/>
    </source>
</evidence>
<evidence type="ECO:0000256" key="1">
    <source>
        <dbReference type="ARBA" id="ARBA00004123"/>
    </source>
</evidence>
<dbReference type="InterPro" id="IPR036236">
    <property type="entry name" value="Znf_C2H2_sf"/>
</dbReference>
<dbReference type="GO" id="GO:0006351">
    <property type="term" value="P:DNA-templated transcription"/>
    <property type="evidence" value="ECO:0007669"/>
    <property type="project" value="InterPro"/>
</dbReference>
<keyword evidence="5" id="KW-0862">Zinc</keyword>
<dbReference type="Pfam" id="PF04082">
    <property type="entry name" value="Fungal_trans"/>
    <property type="match status" value="1"/>
</dbReference>
<feature type="compositionally biased region" description="Acidic residues" evidence="8">
    <location>
        <begin position="1"/>
        <end position="11"/>
    </location>
</feature>
<dbReference type="SUPFAM" id="SSF57667">
    <property type="entry name" value="beta-beta-alpha zinc fingers"/>
    <property type="match status" value="1"/>
</dbReference>
<dbReference type="Proteomes" id="UP000738349">
    <property type="component" value="Unassembled WGS sequence"/>
</dbReference>
<dbReference type="PROSITE" id="PS00028">
    <property type="entry name" value="ZINC_FINGER_C2H2_1"/>
    <property type="match status" value="2"/>
</dbReference>
<dbReference type="GO" id="GO:0005634">
    <property type="term" value="C:nucleus"/>
    <property type="evidence" value="ECO:0007669"/>
    <property type="project" value="UniProtKB-SubCell"/>
</dbReference>